<keyword evidence="1" id="KW-0472">Membrane</keyword>
<proteinExistence type="predicted"/>
<feature type="transmembrane region" description="Helical" evidence="1">
    <location>
        <begin position="14"/>
        <end position="40"/>
    </location>
</feature>
<protein>
    <submittedName>
        <fullName evidence="2">Uncharacterized protein</fullName>
    </submittedName>
</protein>
<gene>
    <name evidence="2" type="ORF">AYL44_03865</name>
</gene>
<dbReference type="AlphaFoldDB" id="A0A177KEE3"/>
<dbReference type="Proteomes" id="UP000076998">
    <property type="component" value="Unassembled WGS sequence"/>
</dbReference>
<evidence type="ECO:0000313" key="3">
    <source>
        <dbReference type="Proteomes" id="UP000076998"/>
    </source>
</evidence>
<dbReference type="EMBL" id="LSTV01000001">
    <property type="protein sequence ID" value="OAH51406.1"/>
    <property type="molecule type" value="Genomic_DNA"/>
</dbReference>
<keyword evidence="1" id="KW-1133">Transmembrane helix</keyword>
<reference evidence="2 3" key="1">
    <citation type="submission" date="2016-02" db="EMBL/GenBank/DDBJ databases">
        <authorList>
            <person name="Wen L."/>
            <person name="He K."/>
            <person name="Yang H."/>
        </authorList>
    </citation>
    <scope>NUCLEOTIDE SEQUENCE [LARGE SCALE GENOMIC DNA]</scope>
    <source>
        <strain evidence="2 3">CD11_3</strain>
    </source>
</reference>
<feature type="transmembrane region" description="Helical" evidence="1">
    <location>
        <begin position="52"/>
        <end position="73"/>
    </location>
</feature>
<organism evidence="2 3">
    <name type="scientific">Microbacterium oleivorans</name>
    <dbReference type="NCBI Taxonomy" id="273677"/>
    <lineage>
        <taxon>Bacteria</taxon>
        <taxon>Bacillati</taxon>
        <taxon>Actinomycetota</taxon>
        <taxon>Actinomycetes</taxon>
        <taxon>Micrococcales</taxon>
        <taxon>Microbacteriaceae</taxon>
        <taxon>Microbacterium</taxon>
    </lineage>
</organism>
<dbReference type="RefSeq" id="WP_064001914.1">
    <property type="nucleotide sequence ID" value="NZ_LSTV01000001.1"/>
</dbReference>
<evidence type="ECO:0000256" key="1">
    <source>
        <dbReference type="SAM" id="Phobius"/>
    </source>
</evidence>
<sequence>MTTSNQAVRRGPSWLPAAVAGVFGLFYAYAVWTAFAFLLAQATGVEGLNGGGWAILLFSVVFPIIVFVAGVVLARRRPVLHLAVVLLVGLGLVAVFWLNILTYAITNGNSLVGS</sequence>
<dbReference type="OrthoDB" id="5116782at2"/>
<name>A0A177KEE3_9MICO</name>
<keyword evidence="1" id="KW-0812">Transmembrane</keyword>
<comment type="caution">
    <text evidence="2">The sequence shown here is derived from an EMBL/GenBank/DDBJ whole genome shotgun (WGS) entry which is preliminary data.</text>
</comment>
<accession>A0A177KEE3</accession>
<evidence type="ECO:0000313" key="2">
    <source>
        <dbReference type="EMBL" id="OAH51406.1"/>
    </source>
</evidence>
<feature type="transmembrane region" description="Helical" evidence="1">
    <location>
        <begin position="80"/>
        <end position="105"/>
    </location>
</feature>